<gene>
    <name evidence="18" type="primary">LYS1_3</name>
    <name evidence="18" type="ORF">PRK78_006831</name>
</gene>
<dbReference type="InterPro" id="IPR007698">
    <property type="entry name" value="AlaDH/PNT_NAD(H)-bd"/>
</dbReference>
<feature type="binding site" evidence="15">
    <location>
        <begin position="316"/>
        <end position="319"/>
    </location>
    <ligand>
        <name>NAD(+)</name>
        <dbReference type="ChEBI" id="CHEBI:57540"/>
    </ligand>
</feature>
<evidence type="ECO:0000256" key="2">
    <source>
        <dbReference type="ARBA" id="ARBA00005689"/>
    </source>
</evidence>
<proteinExistence type="inferred from homology"/>
<evidence type="ECO:0000313" key="19">
    <source>
        <dbReference type="Proteomes" id="UP001219355"/>
    </source>
</evidence>
<evidence type="ECO:0000256" key="15">
    <source>
        <dbReference type="PIRSR" id="PIRSR018250-3"/>
    </source>
</evidence>
<keyword evidence="9 13" id="KW-0457">Lysine biosynthesis</keyword>
<keyword evidence="19" id="KW-1185">Reference proteome</keyword>
<reference evidence="18" key="1">
    <citation type="submission" date="2023-03" db="EMBL/GenBank/DDBJ databases">
        <title>Emydomyces testavorans Genome Sequence.</title>
        <authorList>
            <person name="Hoyer L."/>
        </authorList>
    </citation>
    <scope>NUCLEOTIDE SEQUENCE</scope>
    <source>
        <strain evidence="18">16-2883</strain>
    </source>
</reference>
<dbReference type="InterPro" id="IPR027281">
    <property type="entry name" value="Lys1"/>
</dbReference>
<dbReference type="GO" id="GO:0004754">
    <property type="term" value="F:saccharopine dehydrogenase (NAD+, L-lysine-forming) activity"/>
    <property type="evidence" value="ECO:0007669"/>
    <property type="project" value="UniProtKB-EC"/>
</dbReference>
<evidence type="ECO:0000256" key="6">
    <source>
        <dbReference type="ARBA" id="ARBA00022605"/>
    </source>
</evidence>
<evidence type="ECO:0000256" key="8">
    <source>
        <dbReference type="ARBA" id="ARBA00023027"/>
    </source>
</evidence>
<comment type="similarity">
    <text evidence="2 13">Belongs to the AlaDH/PNT family.</text>
</comment>
<evidence type="ECO:0000256" key="9">
    <source>
        <dbReference type="ARBA" id="ARBA00023154"/>
    </source>
</evidence>
<comment type="catalytic activity">
    <reaction evidence="12 13">
        <text>L-saccharopine + NAD(+) + H2O = L-lysine + 2-oxoglutarate + NADH + H(+)</text>
        <dbReference type="Rhea" id="RHEA:12440"/>
        <dbReference type="ChEBI" id="CHEBI:15377"/>
        <dbReference type="ChEBI" id="CHEBI:15378"/>
        <dbReference type="ChEBI" id="CHEBI:16810"/>
        <dbReference type="ChEBI" id="CHEBI:32551"/>
        <dbReference type="ChEBI" id="CHEBI:57540"/>
        <dbReference type="ChEBI" id="CHEBI:57945"/>
        <dbReference type="ChEBI" id="CHEBI:57951"/>
        <dbReference type="EC" id="1.5.1.7"/>
    </reaction>
</comment>
<feature type="domain" description="Alanine dehydrogenase/pyridine nucleotide transhydrogenase N-terminal" evidence="17">
    <location>
        <begin position="7"/>
        <end position="141"/>
    </location>
</feature>
<evidence type="ECO:0000313" key="18">
    <source>
        <dbReference type="EMBL" id="WEW61341.1"/>
    </source>
</evidence>
<organism evidence="18 19">
    <name type="scientific">Emydomyces testavorans</name>
    <dbReference type="NCBI Taxonomy" id="2070801"/>
    <lineage>
        <taxon>Eukaryota</taxon>
        <taxon>Fungi</taxon>
        <taxon>Dikarya</taxon>
        <taxon>Ascomycota</taxon>
        <taxon>Pezizomycotina</taxon>
        <taxon>Eurotiomycetes</taxon>
        <taxon>Eurotiomycetidae</taxon>
        <taxon>Onygenales</taxon>
        <taxon>Nannizziopsiaceae</taxon>
        <taxon>Emydomyces</taxon>
    </lineage>
</organism>
<dbReference type="SUPFAM" id="SSF52283">
    <property type="entry name" value="Formate/glycerate dehydrogenase catalytic domain-like"/>
    <property type="match status" value="1"/>
</dbReference>
<evidence type="ECO:0000259" key="16">
    <source>
        <dbReference type="SMART" id="SM01002"/>
    </source>
</evidence>
<protein>
    <recommendedName>
        <fullName evidence="5 13">Saccharopine dehydrogenase [NAD(+), L-lysine-forming]</fullName>
        <shortName evidence="13">SDH</shortName>
        <ecNumber evidence="4 13">1.5.1.7</ecNumber>
    </recommendedName>
    <alternativeName>
        <fullName evidence="11 13">Lysine--2-oxoglutarate reductase</fullName>
    </alternativeName>
</protein>
<dbReference type="SUPFAM" id="SSF51735">
    <property type="entry name" value="NAD(P)-binding Rossmann-fold domains"/>
    <property type="match status" value="1"/>
</dbReference>
<dbReference type="InterPro" id="IPR036291">
    <property type="entry name" value="NAD(P)-bd_dom_sf"/>
</dbReference>
<feature type="domain" description="Alanine dehydrogenase/pyridine nucleotide transhydrogenase NAD(H)-binding" evidence="16">
    <location>
        <begin position="175"/>
        <end position="317"/>
    </location>
</feature>
<feature type="binding site" evidence="15">
    <location>
        <position position="230"/>
    </location>
    <ligand>
        <name>NAD(+)</name>
        <dbReference type="ChEBI" id="CHEBI:57540"/>
    </ligand>
</feature>
<dbReference type="PANTHER" id="PTHR11133">
    <property type="entry name" value="SACCHAROPINE DEHYDROGENASE"/>
    <property type="match status" value="1"/>
</dbReference>
<sequence length="376" mass="41166">MSSQIIHLRAEAMPMGTRALITPETAAELIATGYRIHVERSTVRVFKDSEYEQAGAILVPEGSWRNASADAVIVGTKSLPDEPFPLRHVHVYAAHVYKQQKGWAKLLSRFRDGGGVLLDFEPLADDQGNKIITFGYQAGFVAMALALKIWAHQLFQPREVDFPAVKPYDDAGILLNEARTALAAGSKLAGRLPTVIIVGARGKSGTGALQLCHQVGIPKASITAWGREDTARGGPFQEIMDHDIFINAIHVDQPIPPFVTPEILRGTRRLSVIADISNDTNNPFNPVRIYKSSTSLDRPAVAIPVSSDPPLSVTAIGYLPSLIPREASDAAARALLPAFKQLKNRKDARVWREVENLYFEKLKTLPEDANTSKARL</sequence>
<accession>A0AAF0DQ15</accession>
<dbReference type="Proteomes" id="UP001219355">
    <property type="component" value="Chromosome 5"/>
</dbReference>
<feature type="active site" description="Proton acceptor" evidence="14">
    <location>
        <position position="77"/>
    </location>
</feature>
<evidence type="ECO:0000256" key="3">
    <source>
        <dbReference type="ARBA" id="ARBA00011245"/>
    </source>
</evidence>
<dbReference type="AlphaFoldDB" id="A0AAF0DQ15"/>
<name>A0AAF0DQ15_9EURO</name>
<dbReference type="GO" id="GO:0005737">
    <property type="term" value="C:cytoplasm"/>
    <property type="evidence" value="ECO:0007669"/>
    <property type="project" value="TreeGrafter"/>
</dbReference>
<keyword evidence="7 13" id="KW-0560">Oxidoreductase</keyword>
<evidence type="ECO:0000256" key="5">
    <source>
        <dbReference type="ARBA" id="ARBA00021221"/>
    </source>
</evidence>
<evidence type="ECO:0000256" key="12">
    <source>
        <dbReference type="ARBA" id="ARBA00047860"/>
    </source>
</evidence>
<dbReference type="EC" id="1.5.1.7" evidence="4 13"/>
<evidence type="ECO:0000256" key="4">
    <source>
        <dbReference type="ARBA" id="ARBA00012847"/>
    </source>
</evidence>
<dbReference type="Pfam" id="PF05222">
    <property type="entry name" value="AlaDh_PNT_N"/>
    <property type="match status" value="1"/>
</dbReference>
<dbReference type="InterPro" id="IPR051168">
    <property type="entry name" value="AASS"/>
</dbReference>
<dbReference type="Gene3D" id="3.40.50.720">
    <property type="entry name" value="NAD(P)-binding Rossmann-like Domain"/>
    <property type="match status" value="2"/>
</dbReference>
<evidence type="ECO:0000259" key="17">
    <source>
        <dbReference type="SMART" id="SM01003"/>
    </source>
</evidence>
<evidence type="ECO:0000256" key="1">
    <source>
        <dbReference type="ARBA" id="ARBA00004884"/>
    </source>
</evidence>
<keyword evidence="8 13" id="KW-0520">NAD</keyword>
<feature type="active site" description="Proton donor" evidence="14">
    <location>
        <position position="95"/>
    </location>
</feature>
<evidence type="ECO:0000256" key="7">
    <source>
        <dbReference type="ARBA" id="ARBA00023002"/>
    </source>
</evidence>
<comment type="pathway">
    <text evidence="1 13">Amino-acid biosynthesis; L-lysine biosynthesis via AAA pathway; L-lysine from L-alpha-aminoadipate (fungal route): step 3/3.</text>
</comment>
<keyword evidence="10" id="KW-1015">Disulfide bond</keyword>
<dbReference type="PIRSF" id="PIRSF018250">
    <property type="entry name" value="Saccharopine_DH_Lys"/>
    <property type="match status" value="1"/>
</dbReference>
<dbReference type="SMART" id="SM01003">
    <property type="entry name" value="AlaDh_PNT_N"/>
    <property type="match status" value="1"/>
</dbReference>
<dbReference type="PANTHER" id="PTHR11133:SF23">
    <property type="entry name" value="SACCHAROPINE DEHYDROGENASE [NAD(+), L-LYSINE-FORMING]"/>
    <property type="match status" value="1"/>
</dbReference>
<dbReference type="GO" id="GO:0019878">
    <property type="term" value="P:lysine biosynthetic process via aminoadipic acid"/>
    <property type="evidence" value="ECO:0007669"/>
    <property type="project" value="TreeGrafter"/>
</dbReference>
<dbReference type="SMART" id="SM01002">
    <property type="entry name" value="AlaDh_PNT_C"/>
    <property type="match status" value="1"/>
</dbReference>
<dbReference type="EMBL" id="CP120631">
    <property type="protein sequence ID" value="WEW61341.1"/>
    <property type="molecule type" value="Genomic_DNA"/>
</dbReference>
<evidence type="ECO:0000256" key="10">
    <source>
        <dbReference type="ARBA" id="ARBA00023157"/>
    </source>
</evidence>
<keyword evidence="6 13" id="KW-0028">Amino-acid biosynthesis</keyword>
<dbReference type="CDD" id="cd12188">
    <property type="entry name" value="SDH"/>
    <property type="match status" value="1"/>
</dbReference>
<comment type="subunit">
    <text evidence="3">Monomer.</text>
</comment>
<dbReference type="FunFam" id="3.40.50.720:FF:000217">
    <property type="entry name" value="Saccharopine dehydrogenase [NAD(+), L-lysine-forming]"/>
    <property type="match status" value="1"/>
</dbReference>
<evidence type="ECO:0000256" key="13">
    <source>
        <dbReference type="PIRNR" id="PIRNR018250"/>
    </source>
</evidence>
<evidence type="ECO:0000256" key="14">
    <source>
        <dbReference type="PIRSR" id="PIRSR018250-1"/>
    </source>
</evidence>
<dbReference type="InterPro" id="IPR007886">
    <property type="entry name" value="AlaDH/PNT_N"/>
</dbReference>
<evidence type="ECO:0000256" key="11">
    <source>
        <dbReference type="ARBA" id="ARBA00033228"/>
    </source>
</evidence>